<dbReference type="PANTHER" id="PTHR41259:SF1">
    <property type="entry name" value="DOUBLE-STRAND BREAK REPAIR RAD50 ATPASE, PUTATIVE-RELATED"/>
    <property type="match status" value="1"/>
</dbReference>
<dbReference type="OrthoDB" id="7069379at2"/>
<comment type="caution">
    <text evidence="3">The sequence shown here is derived from an EMBL/GenBank/DDBJ whole genome shotgun (WGS) entry which is preliminary data.</text>
</comment>
<reference evidence="3 4" key="1">
    <citation type="submission" date="2014-10" db="EMBL/GenBank/DDBJ databases">
        <title>Genome sequence of Ponticoccus sp. strain UMTAT08 isolated from clonal culture of toxic dinoflagellate Alexandrium tamiyavanichii.</title>
        <authorList>
            <person name="Gan H.Y."/>
            <person name="Muhd D.-D."/>
            <person name="Mohd Noor M.E."/>
            <person name="Yeong Y.S."/>
            <person name="Usup G."/>
        </authorList>
    </citation>
    <scope>NUCLEOTIDE SEQUENCE [LARGE SCALE GENOMIC DNA]</scope>
    <source>
        <strain evidence="3 4">UMTAT08</strain>
    </source>
</reference>
<dbReference type="PANTHER" id="PTHR41259">
    <property type="entry name" value="DOUBLE-STRAND BREAK REPAIR RAD50 ATPASE, PUTATIVE-RELATED"/>
    <property type="match status" value="1"/>
</dbReference>
<gene>
    <name evidence="3" type="ORF">OA50_01291</name>
</gene>
<proteinExistence type="predicted"/>
<dbReference type="InterPro" id="IPR027417">
    <property type="entry name" value="P-loop_NTPase"/>
</dbReference>
<dbReference type="RefSeq" id="WP_043138794.1">
    <property type="nucleotide sequence ID" value="NZ_JSUQ01000004.1"/>
</dbReference>
<protein>
    <submittedName>
        <fullName evidence="3">Chromosome segregation protein SMC</fullName>
    </submittedName>
</protein>
<dbReference type="EMBL" id="JSUQ01000004">
    <property type="protein sequence ID" value="KHQ54063.1"/>
    <property type="molecule type" value="Genomic_DNA"/>
</dbReference>
<dbReference type="SUPFAM" id="SSF52540">
    <property type="entry name" value="P-loop containing nucleoside triphosphate hydrolases"/>
    <property type="match status" value="1"/>
</dbReference>
<organism evidence="3 4">
    <name type="scientific">Mameliella alba</name>
    <dbReference type="NCBI Taxonomy" id="561184"/>
    <lineage>
        <taxon>Bacteria</taxon>
        <taxon>Pseudomonadati</taxon>
        <taxon>Pseudomonadota</taxon>
        <taxon>Alphaproteobacteria</taxon>
        <taxon>Rhodobacterales</taxon>
        <taxon>Roseobacteraceae</taxon>
        <taxon>Mameliella</taxon>
    </lineage>
</organism>
<feature type="region of interest" description="Disordered" evidence="2">
    <location>
        <begin position="630"/>
        <end position="656"/>
    </location>
</feature>
<dbReference type="Proteomes" id="UP000030960">
    <property type="component" value="Unassembled WGS sequence"/>
</dbReference>
<dbReference type="PATRIC" id="fig|1515334.3.peg.1294"/>
<dbReference type="Gene3D" id="3.40.50.300">
    <property type="entry name" value="P-loop containing nucleotide triphosphate hydrolases"/>
    <property type="match status" value="2"/>
</dbReference>
<sequence length="871" mass="94426">MKLRRIAVQNLRRFTAPVQIEGLADGLNVLSAPNEQGKSTLFDGLQALFFTAHGGSGKEIKALQPHAKGAPEVLAEIETPEGRFTLAKRWLSKPRAHVWQDGRLIAQADAAEAWIAQLAAADAGGPAGLLWVRQGLTGFDESGKKAQDTAREARRDLLSSIAGEVDTMTGGARMDAALKRCREELGRYATATGRPLKTGPWKAAQDRVEELQAEHDRLDQLVAELRHDLTARARARSELAELTEPEAAARRKSRLAEAQEAQANAERHAAQLDTLTRAAETARLRLDALDSRRKARGAALAERDEAAQARQAAGALKAEAETAQAEAERAAVQARDILKAARDRLAAAETDLRAAQHARQAHEAEHQRKELTQRIAEAEDLRQQAETARRAASHGPDAKAIDRLERLARALDQARALQAASAARLEISYTAGREGAITLDGQPLPGDRALLLLQVTALDLPGLGTLTVTPGDTGDETAVDSAGEALSAALRKLDLPDIDAARQAARARNEAERRLSEITATLRALAPDGAEALRQRLAALPAPMPEDAPQPPSPEVAVTALRQAESARQEAEIRAETARDQLEIARTETARALAGAQAAADRLTRAETALEQAPETPEAEHSAALEQLAQAEEARAKAATEAPDIESTRAALSRAQSAETSAQEAIARLNLDLARLDERVRRSAEGAVEERLADLAQDLETAQADLGRITRDVAVLRRLETALETARIAARDRYFTPVANALRPLLHLLWPEAQLDWDDTELLPRHLIRNGTEEPIDILSGGTQEQLALLVRLAFARLLARDGRAAPVILDDALVFTDDDRIERMFDALHRQASDVQILVLTCRQRAFRDLGGQQLQIRAMDPAPDSLLEQ</sequence>
<accession>A0A0B3S507</accession>
<name>A0A0B3S507_9RHOB</name>
<dbReference type="AlphaFoldDB" id="A0A0B3S507"/>
<keyword evidence="1" id="KW-0175">Coiled coil</keyword>
<dbReference type="STRING" id="561184.SAMN05216376_101530"/>
<feature type="coiled-coil region" evidence="1">
    <location>
        <begin position="255"/>
        <end position="391"/>
    </location>
</feature>
<evidence type="ECO:0000256" key="1">
    <source>
        <dbReference type="SAM" id="Coils"/>
    </source>
</evidence>
<evidence type="ECO:0000313" key="3">
    <source>
        <dbReference type="EMBL" id="KHQ54063.1"/>
    </source>
</evidence>
<keyword evidence="4" id="KW-1185">Reference proteome</keyword>
<feature type="coiled-coil region" evidence="1">
    <location>
        <begin position="201"/>
        <end position="228"/>
    </location>
</feature>
<evidence type="ECO:0000256" key="2">
    <source>
        <dbReference type="SAM" id="MobiDB-lite"/>
    </source>
</evidence>
<evidence type="ECO:0000313" key="4">
    <source>
        <dbReference type="Proteomes" id="UP000030960"/>
    </source>
</evidence>
<feature type="coiled-coil region" evidence="1">
    <location>
        <begin position="561"/>
        <end position="588"/>
    </location>
</feature>